<evidence type="ECO:0000256" key="1">
    <source>
        <dbReference type="ARBA" id="ARBA00009375"/>
    </source>
</evidence>
<dbReference type="SUPFAM" id="SSF55120">
    <property type="entry name" value="Pseudouridine synthase"/>
    <property type="match status" value="1"/>
</dbReference>
<evidence type="ECO:0000256" key="3">
    <source>
        <dbReference type="ARBA" id="ARBA00023235"/>
    </source>
</evidence>
<comment type="similarity">
    <text evidence="1 4 7">Belongs to the tRNA pseudouridine synthase TruA family.</text>
</comment>
<dbReference type="CDD" id="cd02570">
    <property type="entry name" value="PseudoU_synth_EcTruA"/>
    <property type="match status" value="1"/>
</dbReference>
<accession>A0A6G8F115</accession>
<dbReference type="PIRSF" id="PIRSF001430">
    <property type="entry name" value="tRNA_psdUrid_synth"/>
    <property type="match status" value="1"/>
</dbReference>
<dbReference type="InterPro" id="IPR020094">
    <property type="entry name" value="TruA/RsuA/RluB/E/F_N"/>
</dbReference>
<evidence type="ECO:0000313" key="9">
    <source>
        <dbReference type="EMBL" id="QIM09916.1"/>
    </source>
</evidence>
<dbReference type="InterPro" id="IPR001406">
    <property type="entry name" value="PsdUridine_synth_TruA"/>
</dbReference>
<keyword evidence="2 4" id="KW-0819">tRNA processing</keyword>
<keyword evidence="3 4" id="KW-0413">Isomerase</keyword>
<dbReference type="PANTHER" id="PTHR11142:SF0">
    <property type="entry name" value="TRNA PSEUDOURIDINE SYNTHASE-LIKE 1"/>
    <property type="match status" value="1"/>
</dbReference>
<gene>
    <name evidence="4 9" type="primary">truA</name>
    <name evidence="9" type="ORF">Prevot485_0150</name>
</gene>
<dbReference type="GO" id="GO:0031119">
    <property type="term" value="P:tRNA pseudouridine synthesis"/>
    <property type="evidence" value="ECO:0007669"/>
    <property type="project" value="UniProtKB-UniRule"/>
</dbReference>
<dbReference type="HAMAP" id="MF_00171">
    <property type="entry name" value="TruA"/>
    <property type="match status" value="1"/>
</dbReference>
<dbReference type="Gene3D" id="3.30.70.580">
    <property type="entry name" value="Pseudouridine synthase I, catalytic domain, N-terminal subdomain"/>
    <property type="match status" value="1"/>
</dbReference>
<dbReference type="GO" id="GO:0003723">
    <property type="term" value="F:RNA binding"/>
    <property type="evidence" value="ECO:0007669"/>
    <property type="project" value="InterPro"/>
</dbReference>
<organism evidence="9">
    <name type="scientific">uncultured Prevotella sp</name>
    <dbReference type="NCBI Taxonomy" id="159272"/>
    <lineage>
        <taxon>Bacteria</taxon>
        <taxon>Pseudomonadati</taxon>
        <taxon>Bacteroidota</taxon>
        <taxon>Bacteroidia</taxon>
        <taxon>Bacteroidales</taxon>
        <taxon>Prevotellaceae</taxon>
        <taxon>Prevotella</taxon>
        <taxon>environmental samples</taxon>
    </lineage>
</organism>
<dbReference type="InterPro" id="IPR020103">
    <property type="entry name" value="PsdUridine_synth_cat_dom_sf"/>
</dbReference>
<comment type="catalytic activity">
    <reaction evidence="4 7">
        <text>uridine(38/39/40) in tRNA = pseudouridine(38/39/40) in tRNA</text>
        <dbReference type="Rhea" id="RHEA:22376"/>
        <dbReference type="Rhea" id="RHEA-COMP:10085"/>
        <dbReference type="Rhea" id="RHEA-COMP:10087"/>
        <dbReference type="ChEBI" id="CHEBI:65314"/>
        <dbReference type="ChEBI" id="CHEBI:65315"/>
        <dbReference type="EC" id="5.4.99.12"/>
    </reaction>
</comment>
<reference evidence="9" key="1">
    <citation type="journal article" date="2020" name="J. ISSAAS">
        <title>Lactobacilli and other gastrointestinal microbiota of Peromyscus leucopus, reservoir host for agents of Lyme disease and other zoonoses in North America.</title>
        <authorList>
            <person name="Milovic A."/>
            <person name="Bassam K."/>
            <person name="Shao H."/>
            <person name="Chatzistamou I."/>
            <person name="Tufts D.M."/>
            <person name="Diuk-Wasser M."/>
            <person name="Barbour A.G."/>
        </authorList>
    </citation>
    <scope>NUCLEOTIDE SEQUENCE</scope>
    <source>
        <strain evidence="9">LL70</strain>
    </source>
</reference>
<dbReference type="PANTHER" id="PTHR11142">
    <property type="entry name" value="PSEUDOURIDYLATE SYNTHASE"/>
    <property type="match status" value="1"/>
</dbReference>
<evidence type="ECO:0000256" key="4">
    <source>
        <dbReference type="HAMAP-Rule" id="MF_00171"/>
    </source>
</evidence>
<dbReference type="InterPro" id="IPR020097">
    <property type="entry name" value="PsdUridine_synth_TruA_a/b_dom"/>
</dbReference>
<name>A0A6G8F115_9BACT</name>
<evidence type="ECO:0000256" key="2">
    <source>
        <dbReference type="ARBA" id="ARBA00022694"/>
    </source>
</evidence>
<feature type="domain" description="Pseudouridine synthase I TruA alpha/beta" evidence="8">
    <location>
        <begin position="151"/>
        <end position="265"/>
    </location>
</feature>
<feature type="active site" description="Nucleophile" evidence="4 5">
    <location>
        <position position="51"/>
    </location>
</feature>
<dbReference type="NCBIfam" id="TIGR00071">
    <property type="entry name" value="hisT_truA"/>
    <property type="match status" value="1"/>
</dbReference>
<dbReference type="FunFam" id="3.30.70.580:FF:000001">
    <property type="entry name" value="tRNA pseudouridine synthase A"/>
    <property type="match status" value="1"/>
</dbReference>
<evidence type="ECO:0000256" key="7">
    <source>
        <dbReference type="RuleBase" id="RU003792"/>
    </source>
</evidence>
<dbReference type="AlphaFoldDB" id="A0A6G8F115"/>
<comment type="function">
    <text evidence="4">Formation of pseudouridine at positions 38, 39 and 40 in the anticodon stem and loop of transfer RNAs.</text>
</comment>
<dbReference type="EC" id="5.4.99.12" evidence="4"/>
<comment type="caution">
    <text evidence="4">Lacks conserved residue(s) required for the propagation of feature annotation.</text>
</comment>
<dbReference type="Gene3D" id="3.30.70.660">
    <property type="entry name" value="Pseudouridine synthase I, catalytic domain, C-terminal subdomain"/>
    <property type="match status" value="1"/>
</dbReference>
<comment type="subunit">
    <text evidence="4">Homodimer.</text>
</comment>
<proteinExistence type="inferred from homology"/>
<evidence type="ECO:0000259" key="8">
    <source>
        <dbReference type="Pfam" id="PF01416"/>
    </source>
</evidence>
<evidence type="ECO:0000256" key="6">
    <source>
        <dbReference type="PIRSR" id="PIRSR001430-2"/>
    </source>
</evidence>
<dbReference type="EMBL" id="MN990733">
    <property type="protein sequence ID" value="QIM09916.1"/>
    <property type="molecule type" value="Genomic_DNA"/>
</dbReference>
<feature type="binding site" evidence="4 6">
    <location>
        <position position="115"/>
    </location>
    <ligand>
        <name>substrate</name>
    </ligand>
</feature>
<sequence length="265" mass="30252">MRYFIHLSYDGTRYHGWQIQPNGISVEGEIERCLSTLLHTPVDIVGAGRTDAGVHARHMVAHFDAVLPDFRCKGGGMSTLEFRLNRMLPPDIAIHKVEEVDDTMHARFSAKARTYHYYVSTARSPFGRQYVWQTHFDLDFPLMNEAAAMLTDYNDFACFCKSHTDVKTTLCDVMEAGWIPMDGNAVNPVQPLSAGDVSATTEWYFRIKANRFLRNMVRAIVGTLVEVGRHRMMLDDFRQVIEGRKRTQAGESMPGHALFLERIEY</sequence>
<dbReference type="InterPro" id="IPR020095">
    <property type="entry name" value="PsdUridine_synth_TruA_C"/>
</dbReference>
<evidence type="ECO:0000256" key="5">
    <source>
        <dbReference type="PIRSR" id="PIRSR001430-1"/>
    </source>
</evidence>
<dbReference type="GO" id="GO:0160147">
    <property type="term" value="F:tRNA pseudouridine(38-40) synthase activity"/>
    <property type="evidence" value="ECO:0007669"/>
    <property type="project" value="UniProtKB-EC"/>
</dbReference>
<protein>
    <recommendedName>
        <fullName evidence="4">tRNA pseudouridine synthase A</fullName>
        <ecNumber evidence="4">5.4.99.12</ecNumber>
    </recommendedName>
    <alternativeName>
        <fullName evidence="4">tRNA pseudouridine(38-40) synthase</fullName>
    </alternativeName>
    <alternativeName>
        <fullName evidence="4">tRNA pseudouridylate synthase I</fullName>
    </alternativeName>
    <alternativeName>
        <fullName evidence="4">tRNA-uridine isomerase I</fullName>
    </alternativeName>
</protein>
<dbReference type="Pfam" id="PF01416">
    <property type="entry name" value="PseudoU_synth_1"/>
    <property type="match status" value="1"/>
</dbReference>